<accession>A0A4S3KEY0</accession>
<dbReference type="STRING" id="993689.GCA_002077135_00948"/>
<dbReference type="InterPro" id="IPR025359">
    <property type="entry name" value="SduA_C"/>
</dbReference>
<comment type="caution">
    <text evidence="2">The sequence shown here is derived from an EMBL/GenBank/DDBJ whole genome shotgun (WGS) entry which is preliminary data.</text>
</comment>
<sequence length="232" mass="26588">MPKLPSQAALWLTRSTRTPEGTSMQVSKLNDKQIKSHLGALKKLLGSKKTDEKTILSYLKKHQDLVLHIFGNRGEGFCFREYHLCSGEKPDFFLLHGNSYPHLLNIEFKSPKAKLLTKKGLMSRWMNDAITASLNRAFWSEKNHASLDDRLARETSDAMIEKSHYHCIFTPEVTSNFSIPLKKPSEKFESVIIIGRDTDTMTDDALRNMISKQLKNTSLWTYDTLLRRLTSV</sequence>
<dbReference type="EMBL" id="MWQO01000065">
    <property type="protein sequence ID" value="THD07123.1"/>
    <property type="molecule type" value="Genomic_DNA"/>
</dbReference>
<name>A0A4S3KEY0_9GAMM</name>
<dbReference type="Pfam" id="PF14082">
    <property type="entry name" value="SduA_C"/>
    <property type="match status" value="1"/>
</dbReference>
<evidence type="ECO:0000313" key="3">
    <source>
        <dbReference type="Proteomes" id="UP000307749"/>
    </source>
</evidence>
<evidence type="ECO:0000259" key="1">
    <source>
        <dbReference type="Pfam" id="PF14082"/>
    </source>
</evidence>
<reference evidence="2 3" key="1">
    <citation type="submission" date="2017-02" db="EMBL/GenBank/DDBJ databases">
        <title>Whole genome sequencing of Metallibacterium scheffleri DSM 24874 (T).</title>
        <authorList>
            <person name="Kumar S."/>
            <person name="Patil P."/>
            <person name="Patil P.B."/>
        </authorList>
    </citation>
    <scope>NUCLEOTIDE SEQUENCE [LARGE SCALE GENOMIC DNA]</scope>
    <source>
        <strain evidence="2 3">DSM 24874</strain>
    </source>
</reference>
<organism evidence="2 3">
    <name type="scientific">Metallibacterium scheffleri</name>
    <dbReference type="NCBI Taxonomy" id="993689"/>
    <lineage>
        <taxon>Bacteria</taxon>
        <taxon>Pseudomonadati</taxon>
        <taxon>Pseudomonadota</taxon>
        <taxon>Gammaproteobacteria</taxon>
        <taxon>Lysobacterales</taxon>
        <taxon>Rhodanobacteraceae</taxon>
        <taxon>Metallibacterium</taxon>
    </lineage>
</organism>
<feature type="domain" description="Shedu protein SduA C-terminal" evidence="1">
    <location>
        <begin position="50"/>
        <end position="226"/>
    </location>
</feature>
<dbReference type="AlphaFoldDB" id="A0A4S3KEY0"/>
<dbReference type="Proteomes" id="UP000307749">
    <property type="component" value="Unassembled WGS sequence"/>
</dbReference>
<evidence type="ECO:0000313" key="2">
    <source>
        <dbReference type="EMBL" id="THD07123.1"/>
    </source>
</evidence>
<protein>
    <recommendedName>
        <fullName evidence="1">Shedu protein SduA C-terminal domain-containing protein</fullName>
    </recommendedName>
</protein>
<gene>
    <name evidence="2" type="ORF">B1806_15345</name>
</gene>
<keyword evidence="3" id="KW-1185">Reference proteome</keyword>
<proteinExistence type="predicted"/>